<keyword evidence="5 9" id="KW-0418">Kinase</keyword>
<comment type="catalytic activity">
    <reaction evidence="1">
        <text>ATP + protein L-histidine = ADP + protein N-phospho-L-histidine.</text>
        <dbReference type="EC" id="2.7.13.3"/>
    </reaction>
</comment>
<name>A0ABU9C6S4_9BURK</name>
<keyword evidence="3" id="KW-0808">Transferase</keyword>
<keyword evidence="4" id="KW-0547">Nucleotide-binding</keyword>
<evidence type="ECO:0000313" key="10">
    <source>
        <dbReference type="Proteomes" id="UP001379945"/>
    </source>
</evidence>
<dbReference type="InterPro" id="IPR036890">
    <property type="entry name" value="HATPase_C_sf"/>
</dbReference>
<evidence type="ECO:0000259" key="8">
    <source>
        <dbReference type="PROSITE" id="PS50109"/>
    </source>
</evidence>
<dbReference type="EMBL" id="JBBUTI010000010">
    <property type="protein sequence ID" value="MEK8047594.1"/>
    <property type="molecule type" value="Genomic_DNA"/>
</dbReference>
<evidence type="ECO:0000256" key="2">
    <source>
        <dbReference type="ARBA" id="ARBA00012438"/>
    </source>
</evidence>
<evidence type="ECO:0000256" key="4">
    <source>
        <dbReference type="ARBA" id="ARBA00022741"/>
    </source>
</evidence>
<dbReference type="Pfam" id="PF02518">
    <property type="entry name" value="HATPase_c"/>
    <property type="match status" value="1"/>
</dbReference>
<evidence type="ECO:0000256" key="7">
    <source>
        <dbReference type="SAM" id="Phobius"/>
    </source>
</evidence>
<dbReference type="Gene3D" id="3.30.565.10">
    <property type="entry name" value="Histidine kinase-like ATPase, C-terminal domain"/>
    <property type="match status" value="1"/>
</dbReference>
<keyword evidence="6" id="KW-0067">ATP-binding</keyword>
<feature type="domain" description="Histidine kinase" evidence="8">
    <location>
        <begin position="494"/>
        <end position="698"/>
    </location>
</feature>
<organism evidence="9 10">
    <name type="scientific">Ideonella margarita</name>
    <dbReference type="NCBI Taxonomy" id="2984191"/>
    <lineage>
        <taxon>Bacteria</taxon>
        <taxon>Pseudomonadati</taxon>
        <taxon>Pseudomonadota</taxon>
        <taxon>Betaproteobacteria</taxon>
        <taxon>Burkholderiales</taxon>
        <taxon>Sphaerotilaceae</taxon>
        <taxon>Ideonella</taxon>
    </lineage>
</organism>
<dbReference type="EC" id="2.7.13.3" evidence="2"/>
<protein>
    <recommendedName>
        <fullName evidence="2">histidine kinase</fullName>
        <ecNumber evidence="2">2.7.13.3</ecNumber>
    </recommendedName>
</protein>
<dbReference type="PROSITE" id="PS50109">
    <property type="entry name" value="HIS_KIN"/>
    <property type="match status" value="1"/>
</dbReference>
<evidence type="ECO:0000256" key="5">
    <source>
        <dbReference type="ARBA" id="ARBA00022777"/>
    </source>
</evidence>
<dbReference type="RefSeq" id="WP_341399902.1">
    <property type="nucleotide sequence ID" value="NZ_JBBUTI010000010.1"/>
</dbReference>
<keyword evidence="10" id="KW-1185">Reference proteome</keyword>
<keyword evidence="7" id="KW-1133">Transmembrane helix</keyword>
<dbReference type="SMART" id="SM00387">
    <property type="entry name" value="HATPase_c"/>
    <property type="match status" value="1"/>
</dbReference>
<dbReference type="PANTHER" id="PTHR44936">
    <property type="entry name" value="SENSOR PROTEIN CREC"/>
    <property type="match status" value="1"/>
</dbReference>
<sequence length="698" mass="75980">MRPLIPLRSRIPLRLRVFFRGAFLLLALAVLALALSVLQEEKQRSWNAYRDSFAKTQAQIAARLRHPTGQLALLNPGVRQVDGAATVSPVVLPFSAIDFDDKAKAQQAVEMAGCLVPYVRQGEDRARLCVAVGNNPRAGGFIYTIGQVAMGDLLPRRLGERDLSAAHRLHISVTMRGQHWQWLAPFEAGTPSEATGATRGRLTGFAQAEDGRTADKPVRDFRGWLWQDDRCVDGSRRDDCERQTFFSVRLPVELFRDELQTARGQLVWPPADLDRIQVRLQLLAPGLSAPPVFDSAQPGAMPLFSLSALNALLLPGETLRIRRGATEVALLAGEEDRSEPLSPLLDRLIRQLPVEGGEDALRSVDTIDTPLGRYELTLAGDVHGVQRALGRVATRMLGFVGALLAAIALTWAAIELRVIRRITVLTKRAAALSRSVKAPGAAGGQPVALDVADLRSSDELGVLAGTLADLLQRVNDDARREQIRAAQEKDQWHAVGHEIMSPLQSLMVLHGSPDDPSRRYIQRMQQAIKVLYGQASPAEAFAATTLGLATLDLNQFLQHVAANAHHVDIDGVVYAPKPQPVLVQADEHALEDVVTHVLRNAARFRPAGAPITLAITLEGHDGHDHVRLDIHNPGPQIAPDMLERIFEYGVSGEADAVSPGQRGQGLFVARTWMAKMGGTIAARNTGDGVTFELLLARA</sequence>
<proteinExistence type="predicted"/>
<accession>A0ABU9C6S4</accession>
<dbReference type="InterPro" id="IPR003594">
    <property type="entry name" value="HATPase_dom"/>
</dbReference>
<reference evidence="9 10" key="1">
    <citation type="submission" date="2024-04" db="EMBL/GenBank/DDBJ databases">
        <title>Novel species of the genus Ideonella isolated from streams.</title>
        <authorList>
            <person name="Lu H."/>
        </authorList>
    </citation>
    <scope>NUCLEOTIDE SEQUENCE [LARGE SCALE GENOMIC DNA]</scope>
    <source>
        <strain evidence="9 10">LYT19W</strain>
    </source>
</reference>
<keyword evidence="7" id="KW-0812">Transmembrane</keyword>
<dbReference type="Proteomes" id="UP001379945">
    <property type="component" value="Unassembled WGS sequence"/>
</dbReference>
<evidence type="ECO:0000256" key="1">
    <source>
        <dbReference type="ARBA" id="ARBA00000085"/>
    </source>
</evidence>
<dbReference type="GO" id="GO:0016301">
    <property type="term" value="F:kinase activity"/>
    <property type="evidence" value="ECO:0007669"/>
    <property type="project" value="UniProtKB-KW"/>
</dbReference>
<dbReference type="InterPro" id="IPR005467">
    <property type="entry name" value="His_kinase_dom"/>
</dbReference>
<keyword evidence="7" id="KW-0472">Membrane</keyword>
<dbReference type="InterPro" id="IPR050980">
    <property type="entry name" value="2C_sensor_his_kinase"/>
</dbReference>
<dbReference type="SUPFAM" id="SSF55874">
    <property type="entry name" value="ATPase domain of HSP90 chaperone/DNA topoisomerase II/histidine kinase"/>
    <property type="match status" value="1"/>
</dbReference>
<gene>
    <name evidence="9" type="ORF">AACH00_14630</name>
</gene>
<feature type="transmembrane region" description="Helical" evidence="7">
    <location>
        <begin position="396"/>
        <end position="414"/>
    </location>
</feature>
<dbReference type="PANTHER" id="PTHR44936:SF10">
    <property type="entry name" value="SENSOR PROTEIN RSTB"/>
    <property type="match status" value="1"/>
</dbReference>
<evidence type="ECO:0000256" key="6">
    <source>
        <dbReference type="ARBA" id="ARBA00022840"/>
    </source>
</evidence>
<comment type="caution">
    <text evidence="9">The sequence shown here is derived from an EMBL/GenBank/DDBJ whole genome shotgun (WGS) entry which is preliminary data.</text>
</comment>
<evidence type="ECO:0000256" key="3">
    <source>
        <dbReference type="ARBA" id="ARBA00022679"/>
    </source>
</evidence>
<evidence type="ECO:0000313" key="9">
    <source>
        <dbReference type="EMBL" id="MEK8047594.1"/>
    </source>
</evidence>